<keyword evidence="1" id="KW-0808">Transferase</keyword>
<dbReference type="Proteomes" id="UP000540412">
    <property type="component" value="Unassembled WGS sequence"/>
</dbReference>
<evidence type="ECO:0000313" key="2">
    <source>
        <dbReference type="Proteomes" id="UP000540412"/>
    </source>
</evidence>
<dbReference type="EMBL" id="JACHIT010000001">
    <property type="protein sequence ID" value="MBB5911170.1"/>
    <property type="molecule type" value="Genomic_DNA"/>
</dbReference>
<keyword evidence="2" id="KW-1185">Reference proteome</keyword>
<proteinExistence type="predicted"/>
<evidence type="ECO:0000313" key="1">
    <source>
        <dbReference type="EMBL" id="MBB5911170.1"/>
    </source>
</evidence>
<name>A0A7W9P883_9NOCA</name>
<dbReference type="InterPro" id="IPR006764">
    <property type="entry name" value="SAM_dep_MeTrfase_SAV2177_type"/>
</dbReference>
<dbReference type="AlphaFoldDB" id="A0A7W9P883"/>
<protein>
    <submittedName>
        <fullName evidence="1">SAM-dependent methyltransferase</fullName>
    </submittedName>
</protein>
<gene>
    <name evidence="1" type="ORF">BJY24_000037</name>
</gene>
<dbReference type="GO" id="GO:0032259">
    <property type="term" value="P:methylation"/>
    <property type="evidence" value="ECO:0007669"/>
    <property type="project" value="UniProtKB-KW"/>
</dbReference>
<dbReference type="Gene3D" id="3.40.50.150">
    <property type="entry name" value="Vaccinia Virus protein VP39"/>
    <property type="match status" value="1"/>
</dbReference>
<organism evidence="1 2">
    <name type="scientific">Nocardia transvalensis</name>
    <dbReference type="NCBI Taxonomy" id="37333"/>
    <lineage>
        <taxon>Bacteria</taxon>
        <taxon>Bacillati</taxon>
        <taxon>Actinomycetota</taxon>
        <taxon>Actinomycetes</taxon>
        <taxon>Mycobacteriales</taxon>
        <taxon>Nocardiaceae</taxon>
        <taxon>Nocardia</taxon>
    </lineage>
</organism>
<dbReference type="GO" id="GO:0008168">
    <property type="term" value="F:methyltransferase activity"/>
    <property type="evidence" value="ECO:0007669"/>
    <property type="project" value="UniProtKB-KW"/>
</dbReference>
<dbReference type="PIRSF" id="PIRSF017393">
    <property type="entry name" value="MTase_SAV2177"/>
    <property type="match status" value="1"/>
</dbReference>
<accession>A0A7W9P883</accession>
<dbReference type="RefSeq" id="WP_040749217.1">
    <property type="nucleotide sequence ID" value="NZ_JACHIT010000001.1"/>
</dbReference>
<keyword evidence="1" id="KW-0489">Methyltransferase</keyword>
<comment type="caution">
    <text evidence="1">The sequence shown here is derived from an EMBL/GenBank/DDBJ whole genome shotgun (WGS) entry which is preliminary data.</text>
</comment>
<sequence>MSSVPPLSDWTSDDVDPNVPSIARIYDYLLGGSLNFAVDRRWADDLEQRWPGITVATRANRAFLRRVVTYCAEAGITQFLDIGSGIPTAGNVHEILAGLGVDARVVYIDNDPVAHLMSRRILAGTPSAVAVRGDFRDLDSVLGSDAVTGSLDFGKPVAVLLLSVLHVVGDDADPHAVLGRLAQRLVPGSCLAISHFTSEGWSQERLDELLERTRATSTPGRPRTAAEVEALFAGFDLVAPGLVRVPQWRPDPEAPGETSQLDWLGGVGVKA</sequence>
<dbReference type="SUPFAM" id="SSF53335">
    <property type="entry name" value="S-adenosyl-L-methionine-dependent methyltransferases"/>
    <property type="match status" value="1"/>
</dbReference>
<dbReference type="Pfam" id="PF04672">
    <property type="entry name" value="Methyltransf_19"/>
    <property type="match status" value="1"/>
</dbReference>
<reference evidence="1 2" key="1">
    <citation type="submission" date="2020-08" db="EMBL/GenBank/DDBJ databases">
        <title>Sequencing the genomes of 1000 actinobacteria strains.</title>
        <authorList>
            <person name="Klenk H.-P."/>
        </authorList>
    </citation>
    <scope>NUCLEOTIDE SEQUENCE [LARGE SCALE GENOMIC DNA]</scope>
    <source>
        <strain evidence="1 2">DSM 43582</strain>
    </source>
</reference>
<dbReference type="InterPro" id="IPR029063">
    <property type="entry name" value="SAM-dependent_MTases_sf"/>
</dbReference>